<keyword evidence="3" id="KW-0539">Nucleus</keyword>
<dbReference type="Pfam" id="PF00533">
    <property type="entry name" value="BRCT"/>
    <property type="match status" value="1"/>
</dbReference>
<dbReference type="GO" id="GO:0006974">
    <property type="term" value="P:DNA damage response"/>
    <property type="evidence" value="ECO:0007669"/>
    <property type="project" value="UniProtKB-KW"/>
</dbReference>
<name>A0A9D5CSD1_9LILI</name>
<dbReference type="Gene3D" id="3.40.630.30">
    <property type="match status" value="1"/>
</dbReference>
<reference evidence="6" key="2">
    <citation type="journal article" date="2022" name="Hortic Res">
        <title>The genome of Dioscorea zingiberensis sheds light on the biosynthesis, origin and evolution of the medicinally important diosgenin saponins.</title>
        <authorList>
            <person name="Li Y."/>
            <person name="Tan C."/>
            <person name="Li Z."/>
            <person name="Guo J."/>
            <person name="Li S."/>
            <person name="Chen X."/>
            <person name="Wang C."/>
            <person name="Dai X."/>
            <person name="Yang H."/>
            <person name="Song W."/>
            <person name="Hou L."/>
            <person name="Xu J."/>
            <person name="Tong Z."/>
            <person name="Xu A."/>
            <person name="Yuan X."/>
            <person name="Wang W."/>
            <person name="Yang Q."/>
            <person name="Chen L."/>
            <person name="Sun Z."/>
            <person name="Wang K."/>
            <person name="Pan B."/>
            <person name="Chen J."/>
            <person name="Bao Y."/>
            <person name="Liu F."/>
            <person name="Qi X."/>
            <person name="Gang D.R."/>
            <person name="Wen J."/>
            <person name="Li J."/>
        </authorList>
    </citation>
    <scope>NUCLEOTIDE SEQUENCE</scope>
    <source>
        <strain evidence="6">Dzin_1.0</strain>
    </source>
</reference>
<accession>A0A9D5CSD1</accession>
<feature type="domain" description="BRCT" evidence="4">
    <location>
        <begin position="455"/>
        <end position="537"/>
    </location>
</feature>
<dbReference type="PROSITE" id="PS50172">
    <property type="entry name" value="BRCT"/>
    <property type="match status" value="2"/>
</dbReference>
<dbReference type="EMBL" id="JAGGNH010000003">
    <property type="protein sequence ID" value="KAJ0978881.1"/>
    <property type="molecule type" value="Genomic_DNA"/>
</dbReference>
<keyword evidence="2" id="KW-0227">DNA damage</keyword>
<dbReference type="GO" id="GO:0016747">
    <property type="term" value="F:acyltransferase activity, transferring groups other than amino-acyl groups"/>
    <property type="evidence" value="ECO:0007669"/>
    <property type="project" value="InterPro"/>
</dbReference>
<dbReference type="CDD" id="cd17744">
    <property type="entry name" value="BRCT_MDC1_rpt1"/>
    <property type="match status" value="1"/>
</dbReference>
<dbReference type="Pfam" id="PF16589">
    <property type="entry name" value="BRCT_2"/>
    <property type="match status" value="1"/>
</dbReference>
<comment type="caution">
    <text evidence="6">The sequence shown here is derived from an EMBL/GenBank/DDBJ whole genome shotgun (WGS) entry which is preliminary data.</text>
</comment>
<evidence type="ECO:0000256" key="1">
    <source>
        <dbReference type="ARBA" id="ARBA00004123"/>
    </source>
</evidence>
<feature type="domain" description="BRCT" evidence="4">
    <location>
        <begin position="560"/>
        <end position="644"/>
    </location>
</feature>
<dbReference type="PANTHER" id="PTHR23196:SF8">
    <property type="entry name" value="N-ACETYLTRANSFERASE"/>
    <property type="match status" value="1"/>
</dbReference>
<evidence type="ECO:0000313" key="7">
    <source>
        <dbReference type="Proteomes" id="UP001085076"/>
    </source>
</evidence>
<dbReference type="PROSITE" id="PS51186">
    <property type="entry name" value="GNAT"/>
    <property type="match status" value="1"/>
</dbReference>
<organism evidence="6 7">
    <name type="scientific">Dioscorea zingiberensis</name>
    <dbReference type="NCBI Taxonomy" id="325984"/>
    <lineage>
        <taxon>Eukaryota</taxon>
        <taxon>Viridiplantae</taxon>
        <taxon>Streptophyta</taxon>
        <taxon>Embryophyta</taxon>
        <taxon>Tracheophyta</taxon>
        <taxon>Spermatophyta</taxon>
        <taxon>Magnoliopsida</taxon>
        <taxon>Liliopsida</taxon>
        <taxon>Dioscoreales</taxon>
        <taxon>Dioscoreaceae</taxon>
        <taxon>Dioscorea</taxon>
    </lineage>
</organism>
<dbReference type="PANTHER" id="PTHR23196">
    <property type="entry name" value="PAX TRANSCRIPTION ACTIVATION DOMAIN INTERACTING PROTEIN"/>
    <property type="match status" value="1"/>
</dbReference>
<feature type="domain" description="N-acetyltransferase" evidence="5">
    <location>
        <begin position="163"/>
        <end position="308"/>
    </location>
</feature>
<gene>
    <name evidence="6" type="ORF">J5N97_014355</name>
</gene>
<dbReference type="Pfam" id="PF00583">
    <property type="entry name" value="Acetyltransf_1"/>
    <property type="match status" value="1"/>
</dbReference>
<dbReference type="InterPro" id="IPR016181">
    <property type="entry name" value="Acyl_CoA_acyltransferase"/>
</dbReference>
<dbReference type="SUPFAM" id="SSF52113">
    <property type="entry name" value="BRCT domain"/>
    <property type="match status" value="2"/>
</dbReference>
<evidence type="ECO:0000313" key="6">
    <source>
        <dbReference type="EMBL" id="KAJ0978881.1"/>
    </source>
</evidence>
<comment type="subcellular location">
    <subcellularLocation>
        <location evidence="1">Nucleus</location>
    </subcellularLocation>
</comment>
<dbReference type="InterPro" id="IPR001357">
    <property type="entry name" value="BRCT_dom"/>
</dbReference>
<proteinExistence type="predicted"/>
<dbReference type="Gene3D" id="3.40.50.10190">
    <property type="entry name" value="BRCT domain"/>
    <property type="match status" value="2"/>
</dbReference>
<dbReference type="InterPro" id="IPR000182">
    <property type="entry name" value="GNAT_dom"/>
</dbReference>
<dbReference type="SUPFAM" id="SSF55729">
    <property type="entry name" value="Acyl-CoA N-acyltransferases (Nat)"/>
    <property type="match status" value="1"/>
</dbReference>
<dbReference type="InterPro" id="IPR051579">
    <property type="entry name" value="DDR_Transcriptional_Reg"/>
</dbReference>
<dbReference type="CDD" id="cd18432">
    <property type="entry name" value="BRCT_PAXIP1_rpt6_like"/>
    <property type="match status" value="1"/>
</dbReference>
<dbReference type="OrthoDB" id="342264at2759"/>
<dbReference type="GO" id="GO:0005634">
    <property type="term" value="C:nucleus"/>
    <property type="evidence" value="ECO:0007669"/>
    <property type="project" value="UniProtKB-SubCell"/>
</dbReference>
<evidence type="ECO:0000259" key="4">
    <source>
        <dbReference type="PROSITE" id="PS50172"/>
    </source>
</evidence>
<dbReference type="AlphaFoldDB" id="A0A9D5CSD1"/>
<evidence type="ECO:0000256" key="2">
    <source>
        <dbReference type="ARBA" id="ARBA00022763"/>
    </source>
</evidence>
<dbReference type="InterPro" id="IPR036420">
    <property type="entry name" value="BRCT_dom_sf"/>
</dbReference>
<evidence type="ECO:0000259" key="5">
    <source>
        <dbReference type="PROSITE" id="PS51186"/>
    </source>
</evidence>
<evidence type="ECO:0000256" key="3">
    <source>
        <dbReference type="ARBA" id="ARBA00023242"/>
    </source>
</evidence>
<dbReference type="SMART" id="SM00292">
    <property type="entry name" value="BRCT"/>
    <property type="match status" value="2"/>
</dbReference>
<dbReference type="CDD" id="cd04301">
    <property type="entry name" value="NAT_SF"/>
    <property type="match status" value="1"/>
</dbReference>
<reference evidence="6" key="1">
    <citation type="submission" date="2021-03" db="EMBL/GenBank/DDBJ databases">
        <authorList>
            <person name="Li Z."/>
            <person name="Yang C."/>
        </authorList>
    </citation>
    <scope>NUCLEOTIDE SEQUENCE</scope>
    <source>
        <strain evidence="6">Dzin_1.0</strain>
        <tissue evidence="6">Leaf</tissue>
    </source>
</reference>
<protein>
    <submittedName>
        <fullName evidence="6">Uncharacterized protein</fullName>
    </submittedName>
</protein>
<sequence length="655" mass="72315">MEIGVEGDEVVMEMRKIFKEGLPQLFMRDPVRAREVASMSISIVQLEPIHNAFHQLVGRKEITHTEKESFSTAGPDMMHYGMHANVYKLWDFCTLKELSSTIMIGWIRTSSSTLKPLVDDSMDSHGNLSTDLKSQDAGNGCFLLKDCSFLLVNPKNADDQSKSLLQEVLKIYLKELPTMNYAANTGKESQFLERSILNGKYNTLILRSNSCDVLDKVMAAVSYQIIPTDNHYAEIPLAAVRSSYQNKGIGQLLFKELRDRLQKVGISTIFCWGDDESEGFWVKQGFISIGKVDNKGKARSLPLKAGIRRALCFPGISAGASKGACWSKLGSCSKMEYTTIGKNMVLADAGCDAKGSAYYSGKGVKRQISETLSSSLKSKRVRGGHHIQCWPCTGQGIPYDHGESKHDSDVLPLGIFHNEACAVEISKDPNDLTHERSHCKGNNSVGDLVVSEGRRTKIMFMNIADETKKAWLAKVVLELGGSVAGDGNLSTHVITGKVRRTLNFCMALCSGAWIVSPNWLKASFREGKFLGEEHFILEDEDYLSKYKCKLKDAVLRAKANPCSLFNGYHLCLARHIQPSINILSAIIKSAGGHVISKLGSVKDPSRTIFLACEEDMAEALVAAKKGVRTFNSDWLLGCVMRQELDLQGPQFAESL</sequence>
<keyword evidence="7" id="KW-1185">Reference proteome</keyword>
<dbReference type="Proteomes" id="UP001085076">
    <property type="component" value="Miscellaneous, Linkage group lg03"/>
</dbReference>